<proteinExistence type="inferred from homology"/>
<name>A0AAU7NPH3_9GAMM</name>
<feature type="transmembrane region" description="Helical" evidence="7">
    <location>
        <begin position="323"/>
        <end position="342"/>
    </location>
</feature>
<dbReference type="InterPro" id="IPR004869">
    <property type="entry name" value="MMPL_dom"/>
</dbReference>
<keyword evidence="10" id="KW-1185">Reference proteome</keyword>
<dbReference type="SUPFAM" id="SSF82866">
    <property type="entry name" value="Multidrug efflux transporter AcrB transmembrane domain"/>
    <property type="match status" value="2"/>
</dbReference>
<feature type="domain" description="SSD" evidence="8">
    <location>
        <begin position="251"/>
        <end position="376"/>
    </location>
</feature>
<feature type="transmembrane region" description="Helical" evidence="7">
    <location>
        <begin position="354"/>
        <end position="377"/>
    </location>
</feature>
<evidence type="ECO:0000313" key="10">
    <source>
        <dbReference type="Proteomes" id="UP001225378"/>
    </source>
</evidence>
<dbReference type="AlphaFoldDB" id="A0AAU7NPH3"/>
<comment type="similarity">
    <text evidence="2">Belongs to the resistance-nodulation-cell division (RND) (TC 2.A.6) family. MmpL subfamily.</text>
</comment>
<feature type="transmembrane region" description="Helical" evidence="7">
    <location>
        <begin position="734"/>
        <end position="757"/>
    </location>
</feature>
<comment type="subcellular location">
    <subcellularLocation>
        <location evidence="1">Cell membrane</location>
        <topology evidence="1">Multi-pass membrane protein</topology>
    </subcellularLocation>
</comment>
<evidence type="ECO:0000313" key="9">
    <source>
        <dbReference type="EMBL" id="XBS18870.1"/>
    </source>
</evidence>
<evidence type="ECO:0000256" key="2">
    <source>
        <dbReference type="ARBA" id="ARBA00010157"/>
    </source>
</evidence>
<reference evidence="9 10" key="1">
    <citation type="journal article" date="2024" name="Microbiology">
        <title>Methylomarinum rosea sp. nov., a novel halophilic methanotrophic bacterium from the hypersaline Lake Elton.</title>
        <authorList>
            <person name="Suleimanov R.Z."/>
            <person name="Oshkin I.Y."/>
            <person name="Danilova O.V."/>
            <person name="Suzina N.E."/>
            <person name="Dedysh S.N."/>
        </authorList>
    </citation>
    <scope>NUCLEOTIDE SEQUENCE [LARGE SCALE GENOMIC DNA]</scope>
    <source>
        <strain evidence="9 10">Ch1-1</strain>
    </source>
</reference>
<evidence type="ECO:0000259" key="8">
    <source>
        <dbReference type="PROSITE" id="PS50156"/>
    </source>
</evidence>
<feature type="transmembrane region" description="Helical" evidence="7">
    <location>
        <begin position="700"/>
        <end position="722"/>
    </location>
</feature>
<dbReference type="PANTHER" id="PTHR33406">
    <property type="entry name" value="MEMBRANE PROTEIN MJ1562-RELATED"/>
    <property type="match status" value="1"/>
</dbReference>
<gene>
    <name evidence="9" type="ORF">Q9L42_010830</name>
</gene>
<organism evidence="9 10">
    <name type="scientific">Methylomarinum roseum</name>
    <dbReference type="NCBI Taxonomy" id="3067653"/>
    <lineage>
        <taxon>Bacteria</taxon>
        <taxon>Pseudomonadati</taxon>
        <taxon>Pseudomonadota</taxon>
        <taxon>Gammaproteobacteria</taxon>
        <taxon>Methylococcales</taxon>
        <taxon>Methylococcaceae</taxon>
        <taxon>Methylomarinum</taxon>
    </lineage>
</organism>
<dbReference type="InterPro" id="IPR000731">
    <property type="entry name" value="SSD"/>
</dbReference>
<evidence type="ECO:0000256" key="5">
    <source>
        <dbReference type="ARBA" id="ARBA00022989"/>
    </source>
</evidence>
<evidence type="ECO:0000256" key="7">
    <source>
        <dbReference type="SAM" id="Phobius"/>
    </source>
</evidence>
<dbReference type="Pfam" id="PF03176">
    <property type="entry name" value="MMPL"/>
    <property type="match status" value="2"/>
</dbReference>
<evidence type="ECO:0000256" key="3">
    <source>
        <dbReference type="ARBA" id="ARBA00022475"/>
    </source>
</evidence>
<dbReference type="InterPro" id="IPR050545">
    <property type="entry name" value="Mycobact_MmpL"/>
</dbReference>
<feature type="transmembrane region" description="Helical" evidence="7">
    <location>
        <begin position="633"/>
        <end position="653"/>
    </location>
</feature>
<evidence type="ECO:0000256" key="1">
    <source>
        <dbReference type="ARBA" id="ARBA00004651"/>
    </source>
</evidence>
<evidence type="ECO:0000256" key="6">
    <source>
        <dbReference type="ARBA" id="ARBA00023136"/>
    </source>
</evidence>
<dbReference type="Proteomes" id="UP001225378">
    <property type="component" value="Chromosome"/>
</dbReference>
<feature type="transmembrane region" description="Helical" evidence="7">
    <location>
        <begin position="253"/>
        <end position="275"/>
    </location>
</feature>
<dbReference type="Gene3D" id="1.20.1640.10">
    <property type="entry name" value="Multidrug efflux transporter AcrB transmembrane domain"/>
    <property type="match status" value="2"/>
</dbReference>
<keyword evidence="4 7" id="KW-0812">Transmembrane</keyword>
<feature type="transmembrane region" description="Helical" evidence="7">
    <location>
        <begin position="20"/>
        <end position="41"/>
    </location>
</feature>
<feature type="transmembrane region" description="Helical" evidence="7">
    <location>
        <begin position="281"/>
        <end position="302"/>
    </location>
</feature>
<feature type="transmembrane region" description="Helical" evidence="7">
    <location>
        <begin position="230"/>
        <end position="248"/>
    </location>
</feature>
<dbReference type="GO" id="GO:0005886">
    <property type="term" value="C:plasma membrane"/>
    <property type="evidence" value="ECO:0007669"/>
    <property type="project" value="UniProtKB-SubCell"/>
</dbReference>
<sequence>MHNELFVFRLGSFVTRHPWWVMLTSLLLVFGLAAGVVHLTIKSDYRVYFSDDNPQLQAFEAIQQEYNKSDNVLFVVEPVQGNVFDPQVLQAIKDLTEKSWQIPYSNRVDSISNFQHTVAEQDELIVADLVQDAEKLSAEQLQYIKTVAVNEPLLVNRLVSKSGHVSGVNVTVQLPGKSSDEFVEVTEFARKIAAEIETVYPMVRLHLTGLLIMGNAFTEQAMHDNTTLVPAMYGIVVLVLMLCLRSIVATLSVVLVIVFATFAALGTAGWMGFYLTTTSAVSPIIILTLVVADCVHLLVTFLQHMRAGHEKLHSIRESLRINFQPIALTSITTAIGFLSMNFSDSPPFRDLGNIVAMGAVIALLLTVTFLPALMTIVPLRVKVTAESAQDRMAGFSAFVVNRRKALLISTVLISLGIMAFLPRNELNDEFVKYFDKAVAFRKATDFLNENMGGIYTLEYSIHADESGALNEPEFLGKLQQFSLWLQQQPQVRHVNIITDTYKRLNKSMHGDKPEWYRLPEARDLAAQYLLLYEMSLPYGLDINDQVNMDKSGTRVIVTIDSLSSNEMLKLETYFSNWLASNMSAYQFDVSSPNLMFAHIGKRNISRMIVGTVFALMTISFILIFAFRSVRLGLISLLPNLLPSGIAFGLWGIFNGNVGLALSVVTGITLGIVVDDTIHFISKYRRARIEQGFDRQESVRYAFSTVGMALWITSLVLVSGFSVLGFSHFTMNSDLGLMTALTIAIALLLDFLLLPPLLMTLDKK</sequence>
<accession>A0AAU7NPH3</accession>
<dbReference type="KEGG" id="mech:Q9L42_010830"/>
<dbReference type="EMBL" id="CP157743">
    <property type="protein sequence ID" value="XBS18870.1"/>
    <property type="molecule type" value="Genomic_DNA"/>
</dbReference>
<feature type="transmembrane region" description="Helical" evidence="7">
    <location>
        <begin position="405"/>
        <end position="422"/>
    </location>
</feature>
<protein>
    <submittedName>
        <fullName evidence="9">MMPL family transporter</fullName>
    </submittedName>
</protein>
<dbReference type="PANTHER" id="PTHR33406:SF6">
    <property type="entry name" value="MEMBRANE PROTEIN YDGH-RELATED"/>
    <property type="match status" value="1"/>
</dbReference>
<keyword evidence="6 7" id="KW-0472">Membrane</keyword>
<feature type="transmembrane region" description="Helical" evidence="7">
    <location>
        <begin position="659"/>
        <end position="680"/>
    </location>
</feature>
<keyword evidence="3" id="KW-1003">Cell membrane</keyword>
<feature type="transmembrane region" description="Helical" evidence="7">
    <location>
        <begin position="607"/>
        <end position="626"/>
    </location>
</feature>
<dbReference type="PROSITE" id="PS50156">
    <property type="entry name" value="SSD"/>
    <property type="match status" value="1"/>
</dbReference>
<evidence type="ECO:0000256" key="4">
    <source>
        <dbReference type="ARBA" id="ARBA00022692"/>
    </source>
</evidence>
<feature type="transmembrane region" description="Helical" evidence="7">
    <location>
        <begin position="199"/>
        <end position="218"/>
    </location>
</feature>
<keyword evidence="5 7" id="KW-1133">Transmembrane helix</keyword>
<dbReference type="RefSeq" id="WP_349431059.1">
    <property type="nucleotide sequence ID" value="NZ_CP157743.1"/>
</dbReference>